<evidence type="ECO:0000256" key="2">
    <source>
        <dbReference type="ARBA" id="ARBA00022448"/>
    </source>
</evidence>
<keyword evidence="6 9" id="KW-1133">Transmembrane helix</keyword>
<keyword evidence="3" id="KW-1003">Cell membrane</keyword>
<dbReference type="GO" id="GO:0005886">
    <property type="term" value="C:plasma membrane"/>
    <property type="evidence" value="ECO:0007669"/>
    <property type="project" value="UniProtKB-SubCell"/>
</dbReference>
<evidence type="ECO:0000256" key="6">
    <source>
        <dbReference type="ARBA" id="ARBA00022989"/>
    </source>
</evidence>
<keyword evidence="12" id="KW-1185">Reference proteome</keyword>
<dbReference type="OrthoDB" id="7843639at2"/>
<dbReference type="Pfam" id="PF04290">
    <property type="entry name" value="DctQ"/>
    <property type="match status" value="1"/>
</dbReference>
<evidence type="ECO:0000259" key="10">
    <source>
        <dbReference type="Pfam" id="PF04290"/>
    </source>
</evidence>
<evidence type="ECO:0000256" key="3">
    <source>
        <dbReference type="ARBA" id="ARBA00022475"/>
    </source>
</evidence>
<dbReference type="AlphaFoldDB" id="A0A2G9WNG7"/>
<comment type="caution">
    <text evidence="11">The sequence shown here is derived from an EMBL/GenBank/DDBJ whole genome shotgun (WGS) entry which is preliminary data.</text>
</comment>
<comment type="subunit">
    <text evidence="9">The complex comprises the extracytoplasmic solute receptor protein and the two transmembrane proteins.</text>
</comment>
<dbReference type="PANTHER" id="PTHR35011">
    <property type="entry name" value="2,3-DIKETO-L-GULONATE TRAP TRANSPORTER SMALL PERMEASE PROTEIN YIAM"/>
    <property type="match status" value="1"/>
</dbReference>
<keyword evidence="7 9" id="KW-0472">Membrane</keyword>
<evidence type="ECO:0000256" key="1">
    <source>
        <dbReference type="ARBA" id="ARBA00004429"/>
    </source>
</evidence>
<feature type="transmembrane region" description="Helical" evidence="9">
    <location>
        <begin position="128"/>
        <end position="152"/>
    </location>
</feature>
<comment type="function">
    <text evidence="9">Part of the tripartite ATP-independent periplasmic (TRAP) transport system.</text>
</comment>
<feature type="transmembrane region" description="Helical" evidence="9">
    <location>
        <begin position="14"/>
        <end position="35"/>
    </location>
</feature>
<keyword evidence="2 9" id="KW-0813">Transport</keyword>
<evidence type="ECO:0000256" key="7">
    <source>
        <dbReference type="ARBA" id="ARBA00023136"/>
    </source>
</evidence>
<feature type="transmembrane region" description="Helical" evidence="9">
    <location>
        <begin position="47"/>
        <end position="64"/>
    </location>
</feature>
<proteinExistence type="inferred from homology"/>
<gene>
    <name evidence="11" type="ORF">CJ014_26390</name>
</gene>
<dbReference type="RefSeq" id="WP_100083491.1">
    <property type="nucleotide sequence ID" value="NZ_NQVN01000042.1"/>
</dbReference>
<keyword evidence="4 9" id="KW-0997">Cell inner membrane</keyword>
<evidence type="ECO:0000256" key="8">
    <source>
        <dbReference type="ARBA" id="ARBA00038436"/>
    </source>
</evidence>
<dbReference type="InterPro" id="IPR007387">
    <property type="entry name" value="TRAP_DctQ"/>
</dbReference>
<name>A0A2G9WNG7_9HYPH</name>
<comment type="subcellular location">
    <subcellularLocation>
        <location evidence="1 9">Cell inner membrane</location>
        <topology evidence="1 9">Multi-pass membrane protein</topology>
    </subcellularLocation>
</comment>
<comment type="similarity">
    <text evidence="8 9">Belongs to the TRAP transporter small permease family.</text>
</comment>
<protein>
    <recommendedName>
        <fullName evidence="9">TRAP transporter small permease protein</fullName>
    </recommendedName>
</protein>
<evidence type="ECO:0000256" key="5">
    <source>
        <dbReference type="ARBA" id="ARBA00022692"/>
    </source>
</evidence>
<keyword evidence="5 9" id="KW-0812">Transmembrane</keyword>
<dbReference type="InterPro" id="IPR055348">
    <property type="entry name" value="DctQ"/>
</dbReference>
<reference evidence="11 12" key="1">
    <citation type="submission" date="2017-08" db="EMBL/GenBank/DDBJ databases">
        <title>Pleomorphomonas carboxidotrophicus sp. nov., a new mesophilic hydrogenogenic carboxidotroph.</title>
        <authorList>
            <person name="Esquivel-Elizondo S."/>
            <person name="Krajmalnik-Brown R."/>
            <person name="Maldonado J."/>
        </authorList>
    </citation>
    <scope>NUCLEOTIDE SEQUENCE [LARGE SCALE GENOMIC DNA]</scope>
    <source>
        <strain evidence="11 12">SVCO-16</strain>
    </source>
</reference>
<dbReference type="EMBL" id="NQVN01000042">
    <property type="protein sequence ID" value="PIO96259.1"/>
    <property type="molecule type" value="Genomic_DNA"/>
</dbReference>
<evidence type="ECO:0000256" key="9">
    <source>
        <dbReference type="RuleBase" id="RU369079"/>
    </source>
</evidence>
<evidence type="ECO:0000313" key="11">
    <source>
        <dbReference type="EMBL" id="PIO96259.1"/>
    </source>
</evidence>
<dbReference type="GO" id="GO:0022857">
    <property type="term" value="F:transmembrane transporter activity"/>
    <property type="evidence" value="ECO:0007669"/>
    <property type="project" value="UniProtKB-UniRule"/>
</dbReference>
<feature type="domain" description="Tripartite ATP-independent periplasmic transporters DctQ component" evidence="10">
    <location>
        <begin position="23"/>
        <end position="153"/>
    </location>
</feature>
<dbReference type="GO" id="GO:0015740">
    <property type="term" value="P:C4-dicarboxylate transport"/>
    <property type="evidence" value="ECO:0007669"/>
    <property type="project" value="TreeGrafter"/>
</dbReference>
<dbReference type="PANTHER" id="PTHR35011:SF2">
    <property type="entry name" value="2,3-DIKETO-L-GULONATE TRAP TRANSPORTER SMALL PERMEASE PROTEIN YIAM"/>
    <property type="match status" value="1"/>
</dbReference>
<organism evidence="11 12">
    <name type="scientific">Pleomorphomonas carboxyditropha</name>
    <dbReference type="NCBI Taxonomy" id="2023338"/>
    <lineage>
        <taxon>Bacteria</taxon>
        <taxon>Pseudomonadati</taxon>
        <taxon>Pseudomonadota</taxon>
        <taxon>Alphaproteobacteria</taxon>
        <taxon>Hyphomicrobiales</taxon>
        <taxon>Pleomorphomonadaceae</taxon>
        <taxon>Pleomorphomonas</taxon>
    </lineage>
</organism>
<evidence type="ECO:0000256" key="4">
    <source>
        <dbReference type="ARBA" id="ARBA00022519"/>
    </source>
</evidence>
<accession>A0A2G9WNG7</accession>
<dbReference type="Proteomes" id="UP000231070">
    <property type="component" value="Unassembled WGS sequence"/>
</dbReference>
<evidence type="ECO:0000313" key="12">
    <source>
        <dbReference type="Proteomes" id="UP000231070"/>
    </source>
</evidence>
<sequence>MRLLIGLEKNFEKYLITGALLVMSLVLIAQVVMRYVFRSPFIWSEELSRYLLIWLSMMGTSLAVRESRHISVDFLPVVFGPRSYALFATIAHVGNLVFCTLMIWYAVPVIVRLAAIGQMSPSLGIPMWLIYAAVPVGLTFMALRTIQALWLLAASGAWRSAPIAPETSGPSGSL</sequence>
<feature type="transmembrane region" description="Helical" evidence="9">
    <location>
        <begin position="84"/>
        <end position="107"/>
    </location>
</feature>